<proteinExistence type="predicted"/>
<sequence>MKILNLTTAIPSKYGTGADIASQHFINAMKKLGHAVSVVGYQRWDDSHPDNYDQNTIAVGKRHIETKAAGYHPLIWGAIALFQQLPYTSAKYYSNRYVKTVKSLLSKHSYDAIILEHSSQLYWLKSAIGDRAKVAILAHNLEHEIYLERLKDASNPLAKWVYQREAQLVKQIEDELAVTSQEIWTLTEHDADYFMKLGKKEAVRIFELPATVTEPVDPTHPKTCDVSMIGSWIWKPNADGLRYFFDQIYPRLPSHLSIRVAGRGAEWLSGKYSNVEYLGFVPDAQEFLAQARVVAIPSIRGGGIQLKSLEAIGLGLRVVATPFALRGIVAPPTTVRLAESPEQFADSLQSAIADSITPSDLESVKVWVQNRHSQFLHSVDTGLKSLINQNKGILTRIEEICS</sequence>
<dbReference type="Gene3D" id="3.40.50.2000">
    <property type="entry name" value="Glycogen Phosphorylase B"/>
    <property type="match status" value="2"/>
</dbReference>
<gene>
    <name evidence="2" type="ORF">IQ276_02215</name>
</gene>
<dbReference type="PANTHER" id="PTHR46401">
    <property type="entry name" value="GLYCOSYLTRANSFERASE WBBK-RELATED"/>
    <property type="match status" value="1"/>
</dbReference>
<dbReference type="EMBL" id="JADEXS010000016">
    <property type="protein sequence ID" value="MBE9021317.1"/>
    <property type="molecule type" value="Genomic_DNA"/>
</dbReference>
<keyword evidence="3" id="KW-1185">Reference proteome</keyword>
<dbReference type="SUPFAM" id="SSF53756">
    <property type="entry name" value="UDP-Glycosyltransferase/glycogen phosphorylase"/>
    <property type="match status" value="1"/>
</dbReference>
<dbReference type="AlphaFoldDB" id="A0A8J7CZB4"/>
<dbReference type="Pfam" id="PF13692">
    <property type="entry name" value="Glyco_trans_1_4"/>
    <property type="match status" value="1"/>
</dbReference>
<organism evidence="2 3">
    <name type="scientific">Desmonostoc muscorum LEGE 12446</name>
    <dbReference type="NCBI Taxonomy" id="1828758"/>
    <lineage>
        <taxon>Bacteria</taxon>
        <taxon>Bacillati</taxon>
        <taxon>Cyanobacteriota</taxon>
        <taxon>Cyanophyceae</taxon>
        <taxon>Nostocales</taxon>
        <taxon>Nostocaceae</taxon>
        <taxon>Desmonostoc</taxon>
    </lineage>
</organism>
<keyword evidence="1" id="KW-0808">Transferase</keyword>
<dbReference type="PANTHER" id="PTHR46401:SF2">
    <property type="entry name" value="GLYCOSYLTRANSFERASE WBBK-RELATED"/>
    <property type="match status" value="1"/>
</dbReference>
<dbReference type="CDD" id="cd03801">
    <property type="entry name" value="GT4_PimA-like"/>
    <property type="match status" value="1"/>
</dbReference>
<name>A0A8J7CZB4_DESMC</name>
<dbReference type="GO" id="GO:0016757">
    <property type="term" value="F:glycosyltransferase activity"/>
    <property type="evidence" value="ECO:0007669"/>
    <property type="project" value="TreeGrafter"/>
</dbReference>
<accession>A0A8J7CZB4</accession>
<evidence type="ECO:0000313" key="3">
    <source>
        <dbReference type="Proteomes" id="UP000622533"/>
    </source>
</evidence>
<protein>
    <submittedName>
        <fullName evidence="2">Glycosyltransferase</fullName>
    </submittedName>
</protein>
<evidence type="ECO:0000313" key="2">
    <source>
        <dbReference type="EMBL" id="MBE9021317.1"/>
    </source>
</evidence>
<dbReference type="RefSeq" id="WP_193913347.1">
    <property type="nucleotide sequence ID" value="NZ_JADEXS020000001.1"/>
</dbReference>
<reference evidence="2" key="1">
    <citation type="submission" date="2020-10" db="EMBL/GenBank/DDBJ databases">
        <authorList>
            <person name="Castelo-Branco R."/>
            <person name="Eusebio N."/>
            <person name="Adriana R."/>
            <person name="Vieira A."/>
            <person name="Brugerolle De Fraissinette N."/>
            <person name="Rezende De Castro R."/>
            <person name="Schneider M.P."/>
            <person name="Vasconcelos V."/>
            <person name="Leao P.N."/>
        </authorList>
    </citation>
    <scope>NUCLEOTIDE SEQUENCE</scope>
    <source>
        <strain evidence="2">LEGE 12446</strain>
    </source>
</reference>
<evidence type="ECO:0000256" key="1">
    <source>
        <dbReference type="ARBA" id="ARBA00022679"/>
    </source>
</evidence>
<dbReference type="GO" id="GO:0009103">
    <property type="term" value="P:lipopolysaccharide biosynthetic process"/>
    <property type="evidence" value="ECO:0007669"/>
    <property type="project" value="TreeGrafter"/>
</dbReference>
<dbReference type="Proteomes" id="UP000622533">
    <property type="component" value="Unassembled WGS sequence"/>
</dbReference>
<comment type="caution">
    <text evidence="2">The sequence shown here is derived from an EMBL/GenBank/DDBJ whole genome shotgun (WGS) entry which is preliminary data.</text>
</comment>